<name>I2FV00_USTHO</name>
<evidence type="ECO:0000313" key="4">
    <source>
        <dbReference type="Proteomes" id="UP000006174"/>
    </source>
</evidence>
<evidence type="ECO:0000313" key="3">
    <source>
        <dbReference type="EMBL" id="CCF50743.1"/>
    </source>
</evidence>
<reference evidence="3 4" key="1">
    <citation type="journal article" date="2012" name="Plant Cell">
        <title>Genome comparison of barley and maize smut fungi reveals targeted loss of RNA silencing components and species-specific presence of transposable elements.</title>
        <authorList>
            <person name="Laurie J.D."/>
            <person name="Ali S."/>
            <person name="Linning R."/>
            <person name="Mannhaupt G."/>
            <person name="Wong P."/>
            <person name="Gueldener U."/>
            <person name="Muensterkoetter M."/>
            <person name="Moore R."/>
            <person name="Kahmann R."/>
            <person name="Bakkeren G."/>
            <person name="Schirawski J."/>
        </authorList>
    </citation>
    <scope>NUCLEOTIDE SEQUENCE [LARGE SCALE GENOMIC DNA]</scope>
    <source>
        <strain evidence="4">Uh4875-4</strain>
    </source>
</reference>
<feature type="compositionally biased region" description="Acidic residues" evidence="1">
    <location>
        <begin position="96"/>
        <end position="107"/>
    </location>
</feature>
<sequence length="143" mass="15931">MISSLLLRITSSWPVCASFSALRLLLFLIGGSNETGDPQEERLCWILTLRSAIQVRQDTEVEPDEMLSMRRQASEQSRTKRGASAGFVEIGRGDAELDEAMEGEEKDMDAQIRVPPVSEVGGLRDATGRQDKHRTERARPRSS</sequence>
<dbReference type="AlphaFoldDB" id="I2FV00"/>
<evidence type="ECO:0000256" key="2">
    <source>
        <dbReference type="SAM" id="SignalP"/>
    </source>
</evidence>
<feature type="region of interest" description="Disordered" evidence="1">
    <location>
        <begin position="63"/>
        <end position="143"/>
    </location>
</feature>
<comment type="caution">
    <text evidence="3">The sequence shown here is derived from an EMBL/GenBank/DDBJ whole genome shotgun (WGS) entry which is preliminary data.</text>
</comment>
<evidence type="ECO:0000256" key="1">
    <source>
        <dbReference type="SAM" id="MobiDB-lite"/>
    </source>
</evidence>
<feature type="signal peptide" evidence="2">
    <location>
        <begin position="1"/>
        <end position="17"/>
    </location>
</feature>
<organism evidence="3 4">
    <name type="scientific">Ustilago hordei</name>
    <name type="common">Barley covered smut fungus</name>
    <dbReference type="NCBI Taxonomy" id="120017"/>
    <lineage>
        <taxon>Eukaryota</taxon>
        <taxon>Fungi</taxon>
        <taxon>Dikarya</taxon>
        <taxon>Basidiomycota</taxon>
        <taxon>Ustilaginomycotina</taxon>
        <taxon>Ustilaginomycetes</taxon>
        <taxon>Ustilaginales</taxon>
        <taxon>Ustilaginaceae</taxon>
        <taxon>Ustilago</taxon>
    </lineage>
</organism>
<dbReference type="EMBL" id="CAGI01000157">
    <property type="protein sequence ID" value="CCF50743.1"/>
    <property type="molecule type" value="Genomic_DNA"/>
</dbReference>
<keyword evidence="4" id="KW-1185">Reference proteome</keyword>
<evidence type="ECO:0008006" key="5">
    <source>
        <dbReference type="Google" id="ProtNLM"/>
    </source>
</evidence>
<keyword evidence="2" id="KW-0732">Signal</keyword>
<feature type="chain" id="PRO_5003658923" description="PH domain-containing protein" evidence="2">
    <location>
        <begin position="18"/>
        <end position="143"/>
    </location>
</feature>
<proteinExistence type="predicted"/>
<gene>
    <name evidence="3" type="ORF">UHOR_06306</name>
</gene>
<feature type="compositionally biased region" description="Basic and acidic residues" evidence="1">
    <location>
        <begin position="126"/>
        <end position="143"/>
    </location>
</feature>
<accession>I2FV00</accession>
<protein>
    <recommendedName>
        <fullName evidence="5">PH domain-containing protein</fullName>
    </recommendedName>
</protein>
<dbReference type="HOGENOM" id="CLU_1807669_0_0_1"/>
<dbReference type="Proteomes" id="UP000006174">
    <property type="component" value="Unassembled WGS sequence"/>
</dbReference>